<evidence type="ECO:0008006" key="3">
    <source>
        <dbReference type="Google" id="ProtNLM"/>
    </source>
</evidence>
<comment type="caution">
    <text evidence="1">The sequence shown here is derived from an EMBL/GenBank/DDBJ whole genome shotgun (WGS) entry which is preliminary data.</text>
</comment>
<reference evidence="1 2" key="1">
    <citation type="submission" date="2015-03" db="EMBL/GenBank/DDBJ databases">
        <title>Genome sequencing of Methylobacterium tarhaniae DSM 25844.</title>
        <authorList>
            <person name="Chaudhry V."/>
            <person name="Patil P.B."/>
        </authorList>
    </citation>
    <scope>NUCLEOTIDE SEQUENCE [LARGE SCALE GENOMIC DNA]</scope>
    <source>
        <strain evidence="1 2">DSM 25844</strain>
    </source>
</reference>
<evidence type="ECO:0000313" key="1">
    <source>
        <dbReference type="EMBL" id="KMO39143.1"/>
    </source>
</evidence>
<evidence type="ECO:0000313" key="2">
    <source>
        <dbReference type="Proteomes" id="UP000036449"/>
    </source>
</evidence>
<gene>
    <name evidence="1" type="ORF">VQ03_16095</name>
</gene>
<dbReference type="PATRIC" id="fig|1187852.3.peg.414"/>
<accession>A0A0J6T0N3</accession>
<dbReference type="OrthoDB" id="9812066at2"/>
<dbReference type="Pfam" id="PF06296">
    <property type="entry name" value="RelE"/>
    <property type="match status" value="1"/>
</dbReference>
<dbReference type="AlphaFoldDB" id="A0A0J6T0N3"/>
<organism evidence="1 2">
    <name type="scientific">Methylobacterium tarhaniae</name>
    <dbReference type="NCBI Taxonomy" id="1187852"/>
    <lineage>
        <taxon>Bacteria</taxon>
        <taxon>Pseudomonadati</taxon>
        <taxon>Pseudomonadota</taxon>
        <taxon>Alphaproteobacteria</taxon>
        <taxon>Hyphomicrobiales</taxon>
        <taxon>Methylobacteriaceae</taxon>
        <taxon>Methylobacterium</taxon>
    </lineage>
</organism>
<proteinExistence type="predicted"/>
<name>A0A0J6T0N3_9HYPH</name>
<protein>
    <recommendedName>
        <fullName evidence="3">Addiction module toxin RelE</fullName>
    </recommendedName>
</protein>
<keyword evidence="2" id="KW-1185">Reference proteome</keyword>
<dbReference type="EMBL" id="LABZ01000112">
    <property type="protein sequence ID" value="KMO39143.1"/>
    <property type="molecule type" value="Genomic_DNA"/>
</dbReference>
<sequence>MRIYALPRFAKDTVKLGLDDTALAHAVTRAESGLIDAGLGLCLIKQRVARPGQGRSGGFRTILFYKRKERAVFLYVFPKNARANVTPGELEALRDFAAILAGLTDEAFDRLTREQGWKVIPNEQPEEDVSQ</sequence>
<dbReference type="InterPro" id="IPR009387">
    <property type="entry name" value="HigB-2"/>
</dbReference>
<dbReference type="Proteomes" id="UP000036449">
    <property type="component" value="Unassembled WGS sequence"/>
</dbReference>